<protein>
    <submittedName>
        <fullName evidence="2">Uncharacterized protein</fullName>
    </submittedName>
</protein>
<sequence length="134" mass="15247">MYCLSFTYLILRLKGHLYLPFRGNGTECNRHKVTELKRNFRSVWLEVTVGHFPQNCSYPFRSKVDLQAERFKLLTIGSVEKGNPAPSAGKIFEVLYSKTLENKSLQQIFAAPSGTARHRFLVRIGKAAPRGSSR</sequence>
<evidence type="ECO:0000313" key="2">
    <source>
        <dbReference type="WBParaSite" id="nRc.2.0.1.t07223-RA"/>
    </source>
</evidence>
<dbReference type="Proteomes" id="UP000887565">
    <property type="component" value="Unplaced"/>
</dbReference>
<proteinExistence type="predicted"/>
<accession>A0A915I069</accession>
<organism evidence="1 2">
    <name type="scientific">Romanomermis culicivorax</name>
    <name type="common">Nematode worm</name>
    <dbReference type="NCBI Taxonomy" id="13658"/>
    <lineage>
        <taxon>Eukaryota</taxon>
        <taxon>Metazoa</taxon>
        <taxon>Ecdysozoa</taxon>
        <taxon>Nematoda</taxon>
        <taxon>Enoplea</taxon>
        <taxon>Dorylaimia</taxon>
        <taxon>Mermithida</taxon>
        <taxon>Mermithoidea</taxon>
        <taxon>Mermithidae</taxon>
        <taxon>Romanomermis</taxon>
    </lineage>
</organism>
<name>A0A915I069_ROMCU</name>
<keyword evidence="1" id="KW-1185">Reference proteome</keyword>
<dbReference type="WBParaSite" id="nRc.2.0.1.t07223-RA">
    <property type="protein sequence ID" value="nRc.2.0.1.t07223-RA"/>
    <property type="gene ID" value="nRc.2.0.1.g07223"/>
</dbReference>
<reference evidence="2" key="1">
    <citation type="submission" date="2022-11" db="UniProtKB">
        <authorList>
            <consortium name="WormBaseParasite"/>
        </authorList>
    </citation>
    <scope>IDENTIFICATION</scope>
</reference>
<evidence type="ECO:0000313" key="1">
    <source>
        <dbReference type="Proteomes" id="UP000887565"/>
    </source>
</evidence>
<dbReference type="AlphaFoldDB" id="A0A915I069"/>